<evidence type="ECO:0000313" key="3">
    <source>
        <dbReference type="Proteomes" id="UP001143480"/>
    </source>
</evidence>
<dbReference type="EMBL" id="BSFP01000093">
    <property type="protein sequence ID" value="GLL07341.1"/>
    <property type="molecule type" value="Genomic_DNA"/>
</dbReference>
<organism evidence="2 3">
    <name type="scientific">Dactylosporangium matsuzakiense</name>
    <dbReference type="NCBI Taxonomy" id="53360"/>
    <lineage>
        <taxon>Bacteria</taxon>
        <taxon>Bacillati</taxon>
        <taxon>Actinomycetota</taxon>
        <taxon>Actinomycetes</taxon>
        <taxon>Micromonosporales</taxon>
        <taxon>Micromonosporaceae</taxon>
        <taxon>Dactylosporangium</taxon>
    </lineage>
</organism>
<reference evidence="2" key="1">
    <citation type="journal article" date="2014" name="Int. J. Syst. Evol. Microbiol.">
        <title>Complete genome sequence of Corynebacterium casei LMG S-19264T (=DSM 44701T), isolated from a smear-ripened cheese.</title>
        <authorList>
            <consortium name="US DOE Joint Genome Institute (JGI-PGF)"/>
            <person name="Walter F."/>
            <person name="Albersmeier A."/>
            <person name="Kalinowski J."/>
            <person name="Ruckert C."/>
        </authorList>
    </citation>
    <scope>NUCLEOTIDE SEQUENCE</scope>
    <source>
        <strain evidence="2">VKM Ac-1321</strain>
    </source>
</reference>
<evidence type="ECO:0000256" key="1">
    <source>
        <dbReference type="SAM" id="MobiDB-lite"/>
    </source>
</evidence>
<comment type="caution">
    <text evidence="2">The sequence shown here is derived from an EMBL/GenBank/DDBJ whole genome shotgun (WGS) entry which is preliminary data.</text>
</comment>
<evidence type="ECO:0000313" key="2">
    <source>
        <dbReference type="EMBL" id="GLL07341.1"/>
    </source>
</evidence>
<reference evidence="2" key="2">
    <citation type="submission" date="2023-01" db="EMBL/GenBank/DDBJ databases">
        <authorList>
            <person name="Sun Q."/>
            <person name="Evtushenko L."/>
        </authorList>
    </citation>
    <scope>NUCLEOTIDE SEQUENCE</scope>
    <source>
        <strain evidence="2">VKM Ac-1321</strain>
    </source>
</reference>
<dbReference type="RefSeq" id="WP_261959304.1">
    <property type="nucleotide sequence ID" value="NZ_BAAAXA010000001.1"/>
</dbReference>
<sequence length="68" mass="6838">MSTQIDIVDNQRPSSRHAARIPAPEASVTAASPETAGASVRPNIAGSTTTMFAAAHACVIHGVAVVIG</sequence>
<feature type="region of interest" description="Disordered" evidence="1">
    <location>
        <begin position="1"/>
        <end position="41"/>
    </location>
</feature>
<dbReference type="Proteomes" id="UP001143480">
    <property type="component" value="Unassembled WGS sequence"/>
</dbReference>
<proteinExistence type="predicted"/>
<keyword evidence="3" id="KW-1185">Reference proteome</keyword>
<gene>
    <name evidence="2" type="ORF">GCM10017581_090930</name>
</gene>
<dbReference type="AlphaFoldDB" id="A0A9W6KVH6"/>
<protein>
    <submittedName>
        <fullName evidence="2">Uncharacterized protein</fullName>
    </submittedName>
</protein>
<accession>A0A9W6KVH6</accession>
<name>A0A9W6KVH6_9ACTN</name>